<dbReference type="InterPro" id="IPR029056">
    <property type="entry name" value="Ribokinase-like"/>
</dbReference>
<dbReference type="Proteomes" id="UP000094757">
    <property type="component" value="Chromosome"/>
</dbReference>
<feature type="binding site" evidence="11">
    <location>
        <position position="166"/>
    </location>
    <ligand>
        <name>ATP</name>
        <dbReference type="ChEBI" id="CHEBI:30616"/>
    </ligand>
</feature>
<feature type="binding site" evidence="11">
    <location>
        <position position="118"/>
    </location>
    <ligand>
        <name>ATP</name>
        <dbReference type="ChEBI" id="CHEBI:30616"/>
    </ligand>
</feature>
<keyword evidence="9 11" id="KW-0460">Magnesium</keyword>
<dbReference type="PIRSF" id="PIRSF000513">
    <property type="entry name" value="Thz_kinase"/>
    <property type="match status" value="1"/>
</dbReference>
<keyword evidence="6 11" id="KW-0547">Nucleotide-binding</keyword>
<protein>
    <recommendedName>
        <fullName evidence="11">Hydroxyethylthiazole kinase</fullName>
        <ecNumber evidence="11">2.7.1.50</ecNumber>
    </recommendedName>
    <alternativeName>
        <fullName evidence="11">4-methyl-5-beta-hydroxyethylthiazole kinase</fullName>
        <shortName evidence="11">TH kinase</shortName>
        <shortName evidence="11">Thz kinase</shortName>
    </alternativeName>
</protein>
<organism evidence="12 13">
    <name type="scientific">Dialister pneumosintes</name>
    <dbReference type="NCBI Taxonomy" id="39950"/>
    <lineage>
        <taxon>Bacteria</taxon>
        <taxon>Bacillati</taxon>
        <taxon>Bacillota</taxon>
        <taxon>Negativicutes</taxon>
        <taxon>Veillonellales</taxon>
        <taxon>Veillonellaceae</taxon>
        <taxon>Dialister</taxon>
    </lineage>
</organism>
<evidence type="ECO:0000256" key="8">
    <source>
        <dbReference type="ARBA" id="ARBA00022840"/>
    </source>
</evidence>
<feature type="binding site" evidence="11">
    <location>
        <position position="42"/>
    </location>
    <ligand>
        <name>substrate</name>
    </ligand>
</feature>
<dbReference type="InterPro" id="IPR000417">
    <property type="entry name" value="Hyethyz_kinase"/>
</dbReference>
<dbReference type="CDD" id="cd01170">
    <property type="entry name" value="THZ_kinase"/>
    <property type="match status" value="1"/>
</dbReference>
<evidence type="ECO:0000256" key="6">
    <source>
        <dbReference type="ARBA" id="ARBA00022741"/>
    </source>
</evidence>
<name>A0A1B3WDK8_9FIRM</name>
<evidence type="ECO:0000313" key="13">
    <source>
        <dbReference type="Proteomes" id="UP000094757"/>
    </source>
</evidence>
<evidence type="ECO:0000256" key="11">
    <source>
        <dbReference type="HAMAP-Rule" id="MF_00228"/>
    </source>
</evidence>
<evidence type="ECO:0000256" key="10">
    <source>
        <dbReference type="ARBA" id="ARBA00022977"/>
    </source>
</evidence>
<keyword evidence="8 11" id="KW-0067">ATP-binding</keyword>
<dbReference type="UniPathway" id="UPA00060">
    <property type="reaction ID" value="UER00139"/>
</dbReference>
<dbReference type="GO" id="GO:0004417">
    <property type="term" value="F:hydroxyethylthiazole kinase activity"/>
    <property type="evidence" value="ECO:0007669"/>
    <property type="project" value="UniProtKB-UniRule"/>
</dbReference>
<dbReference type="GO" id="GO:0009229">
    <property type="term" value="P:thiamine diphosphate biosynthetic process"/>
    <property type="evidence" value="ECO:0007669"/>
    <property type="project" value="UniProtKB-UniRule"/>
</dbReference>
<dbReference type="SUPFAM" id="SSF53613">
    <property type="entry name" value="Ribokinase-like"/>
    <property type="match status" value="1"/>
</dbReference>
<accession>A0A1B3WDK8</accession>
<comment type="pathway">
    <text evidence="3 11">Cofactor biosynthesis; thiamine diphosphate biosynthesis; 4-methyl-5-(2-phosphoethyl)-thiazole from 5-(2-hydroxyethyl)-4-methylthiazole: step 1/1.</text>
</comment>
<dbReference type="GO" id="GO:0005524">
    <property type="term" value="F:ATP binding"/>
    <property type="evidence" value="ECO:0007669"/>
    <property type="project" value="UniProtKB-UniRule"/>
</dbReference>
<dbReference type="STRING" id="39950.BCB69_03210"/>
<dbReference type="RefSeq" id="WP_069176987.1">
    <property type="nucleotide sequence ID" value="NZ_CP017037.1"/>
</dbReference>
<gene>
    <name evidence="11" type="primary">thiM</name>
    <name evidence="12" type="ORF">BCB69_03210</name>
</gene>
<keyword evidence="5 11" id="KW-0479">Metal-binding</keyword>
<dbReference type="GO" id="GO:0000287">
    <property type="term" value="F:magnesium ion binding"/>
    <property type="evidence" value="ECO:0007669"/>
    <property type="project" value="UniProtKB-UniRule"/>
</dbReference>
<comment type="cofactor">
    <cofactor evidence="2 11">
        <name>Mg(2+)</name>
        <dbReference type="ChEBI" id="CHEBI:18420"/>
    </cofactor>
</comment>
<dbReference type="EC" id="2.7.1.50" evidence="11"/>
<sequence length="268" mass="28565">MFVRDLIQEIRTTRPLIHHLTNYVTVNDCANIVLAIGGSPVMADAEEEVAEMVTLASSLVINIGTLNRRKVLSMFQAGEAAKKHNIPIVFDPTGVGATSYRNDIAKEIIKEIRPTVIKGNASEILALLGIKSKGKGVDACTGTSMNTLIAGTKQLSELTDAIIVTTGAIDIISNGKQTILVKNGVRAMSLVTGTGCMCSSLIGTFCGVAQQDILSATAMAVIIMGISGELAWDKEGSRGLGHFHMGIIDAIGEMNHDILKKYGRWDKI</sequence>
<reference evidence="13" key="1">
    <citation type="submission" date="2016-08" db="EMBL/GenBank/DDBJ databases">
        <authorList>
            <person name="Holder M.E."/>
            <person name="Ajami N.J."/>
            <person name="Petrosino J.F."/>
        </authorList>
    </citation>
    <scope>NUCLEOTIDE SEQUENCE [LARGE SCALE GENOMIC DNA]</scope>
    <source>
        <strain evidence="13">F0677</strain>
    </source>
</reference>
<dbReference type="GO" id="GO:0009228">
    <property type="term" value="P:thiamine biosynthetic process"/>
    <property type="evidence" value="ECO:0007669"/>
    <property type="project" value="UniProtKB-KW"/>
</dbReference>
<keyword evidence="7 11" id="KW-0418">Kinase</keyword>
<dbReference type="HAMAP" id="MF_00228">
    <property type="entry name" value="Thz_kinase"/>
    <property type="match status" value="1"/>
</dbReference>
<dbReference type="Pfam" id="PF02110">
    <property type="entry name" value="HK"/>
    <property type="match status" value="1"/>
</dbReference>
<comment type="catalytic activity">
    <reaction evidence="1 11">
        <text>5-(2-hydroxyethyl)-4-methylthiazole + ATP = 4-methyl-5-(2-phosphooxyethyl)-thiazole + ADP + H(+)</text>
        <dbReference type="Rhea" id="RHEA:24212"/>
        <dbReference type="ChEBI" id="CHEBI:15378"/>
        <dbReference type="ChEBI" id="CHEBI:17957"/>
        <dbReference type="ChEBI" id="CHEBI:30616"/>
        <dbReference type="ChEBI" id="CHEBI:58296"/>
        <dbReference type="ChEBI" id="CHEBI:456216"/>
        <dbReference type="EC" id="2.7.1.50"/>
    </reaction>
</comment>
<keyword evidence="4 11" id="KW-0808">Transferase</keyword>
<comment type="similarity">
    <text evidence="11">Belongs to the Thz kinase family.</text>
</comment>
<comment type="function">
    <text evidence="11">Catalyzes the phosphorylation of the hydroxyl group of 4-methyl-5-beta-hydroxyethylthiazole (THZ).</text>
</comment>
<dbReference type="EMBL" id="CP017037">
    <property type="protein sequence ID" value="AOH39060.1"/>
    <property type="molecule type" value="Genomic_DNA"/>
</dbReference>
<dbReference type="PRINTS" id="PR01099">
    <property type="entry name" value="HYETHTZKNASE"/>
</dbReference>
<evidence type="ECO:0000256" key="7">
    <source>
        <dbReference type="ARBA" id="ARBA00022777"/>
    </source>
</evidence>
<dbReference type="NCBIfam" id="TIGR00694">
    <property type="entry name" value="thiM"/>
    <property type="match status" value="1"/>
</dbReference>
<dbReference type="KEGG" id="dpn:BCB69_03210"/>
<evidence type="ECO:0000256" key="4">
    <source>
        <dbReference type="ARBA" id="ARBA00022679"/>
    </source>
</evidence>
<evidence type="ECO:0000256" key="2">
    <source>
        <dbReference type="ARBA" id="ARBA00001946"/>
    </source>
</evidence>
<dbReference type="NCBIfam" id="NF006830">
    <property type="entry name" value="PRK09355.1"/>
    <property type="match status" value="1"/>
</dbReference>
<dbReference type="Gene3D" id="3.40.1190.20">
    <property type="match status" value="1"/>
</dbReference>
<evidence type="ECO:0000256" key="3">
    <source>
        <dbReference type="ARBA" id="ARBA00004868"/>
    </source>
</evidence>
<evidence type="ECO:0000256" key="5">
    <source>
        <dbReference type="ARBA" id="ARBA00022723"/>
    </source>
</evidence>
<dbReference type="AlphaFoldDB" id="A0A1B3WDK8"/>
<evidence type="ECO:0000256" key="9">
    <source>
        <dbReference type="ARBA" id="ARBA00022842"/>
    </source>
</evidence>
<evidence type="ECO:0000256" key="1">
    <source>
        <dbReference type="ARBA" id="ARBA00001771"/>
    </source>
</evidence>
<evidence type="ECO:0000313" key="12">
    <source>
        <dbReference type="EMBL" id="AOH39060.1"/>
    </source>
</evidence>
<keyword evidence="10 11" id="KW-0784">Thiamine biosynthesis</keyword>
<feature type="binding site" evidence="11">
    <location>
        <position position="193"/>
    </location>
    <ligand>
        <name>substrate</name>
    </ligand>
</feature>
<proteinExistence type="inferred from homology"/>